<sequence length="42" mass="4835">MVLYLLQSTWLLQPSHSVHSLTLICRHLLHLKVSGEMVPQPQ</sequence>
<proteinExistence type="predicted"/>
<organism evidence="1">
    <name type="scientific">Arundo donax</name>
    <name type="common">Giant reed</name>
    <name type="synonym">Donax arundinaceus</name>
    <dbReference type="NCBI Taxonomy" id="35708"/>
    <lineage>
        <taxon>Eukaryota</taxon>
        <taxon>Viridiplantae</taxon>
        <taxon>Streptophyta</taxon>
        <taxon>Embryophyta</taxon>
        <taxon>Tracheophyta</taxon>
        <taxon>Spermatophyta</taxon>
        <taxon>Magnoliopsida</taxon>
        <taxon>Liliopsida</taxon>
        <taxon>Poales</taxon>
        <taxon>Poaceae</taxon>
        <taxon>PACMAD clade</taxon>
        <taxon>Arundinoideae</taxon>
        <taxon>Arundineae</taxon>
        <taxon>Arundo</taxon>
    </lineage>
</organism>
<evidence type="ECO:0000313" key="1">
    <source>
        <dbReference type="EMBL" id="JAD92238.1"/>
    </source>
</evidence>
<protein>
    <submittedName>
        <fullName evidence="1">Uncharacterized protein</fullName>
    </submittedName>
</protein>
<dbReference type="EMBL" id="GBRH01205657">
    <property type="protein sequence ID" value="JAD92238.1"/>
    <property type="molecule type" value="Transcribed_RNA"/>
</dbReference>
<accession>A0A0A9DZU5</accession>
<name>A0A0A9DZU5_ARUDO</name>
<dbReference type="AlphaFoldDB" id="A0A0A9DZU5"/>
<reference evidence="1" key="1">
    <citation type="submission" date="2014-09" db="EMBL/GenBank/DDBJ databases">
        <authorList>
            <person name="Magalhaes I.L.F."/>
            <person name="Oliveira U."/>
            <person name="Santos F.R."/>
            <person name="Vidigal T.H.D.A."/>
            <person name="Brescovit A.D."/>
            <person name="Santos A.J."/>
        </authorList>
    </citation>
    <scope>NUCLEOTIDE SEQUENCE</scope>
    <source>
        <tissue evidence="1">Shoot tissue taken approximately 20 cm above the soil surface</tissue>
    </source>
</reference>
<reference evidence="1" key="2">
    <citation type="journal article" date="2015" name="Data Brief">
        <title>Shoot transcriptome of the giant reed, Arundo donax.</title>
        <authorList>
            <person name="Barrero R.A."/>
            <person name="Guerrero F.D."/>
            <person name="Moolhuijzen P."/>
            <person name="Goolsby J.A."/>
            <person name="Tidwell J."/>
            <person name="Bellgard S.E."/>
            <person name="Bellgard M.I."/>
        </authorList>
    </citation>
    <scope>NUCLEOTIDE SEQUENCE</scope>
    <source>
        <tissue evidence="1">Shoot tissue taken approximately 20 cm above the soil surface</tissue>
    </source>
</reference>